<sequence length="302" mass="33881">MAYREVDSGGRKRPAPERAAPGVEALQFTLLASDLLWICVMRAGVIRTVYFQKNFVVKSNKLEGNSLLAEKELALASICGLFSSSMQKSHTPSCPTITYEEALRRELEYRRRLERTHPHLLIALNEAPALSRETCTDSTPDVLKRKLTPESNMPSPQSSFNFTAARSQPANWYPPKKKVIVRQPASQAMQAVQIPRTNSVPSFWCKICKVDCVTEFNFGAHIGGKKHKLKKQLILGNMNTGRPATGSQFPDLEFDVVDEFHVLERMDLVLICEDNLLLSISVQLLSLYLNAGDFSGPIWLLF</sequence>
<dbReference type="InterPro" id="IPR036236">
    <property type="entry name" value="Znf_C2H2_sf"/>
</dbReference>
<dbReference type="EnsemblPlants" id="EMT15839">
    <property type="protein sequence ID" value="EMT15839"/>
    <property type="gene ID" value="F775_27103"/>
</dbReference>
<dbReference type="SMART" id="SM00451">
    <property type="entry name" value="ZnF_U1"/>
    <property type="match status" value="1"/>
</dbReference>
<dbReference type="GO" id="GO:0008270">
    <property type="term" value="F:zinc ion binding"/>
    <property type="evidence" value="ECO:0007669"/>
    <property type="project" value="InterPro"/>
</dbReference>
<dbReference type="InterPro" id="IPR003604">
    <property type="entry name" value="Matrin/U1-like-C_Znf_C2H2"/>
</dbReference>
<name>N1R113_AEGTA</name>
<dbReference type="Pfam" id="PF12874">
    <property type="entry name" value="zf-met"/>
    <property type="match status" value="1"/>
</dbReference>
<dbReference type="PANTHER" id="PTHR47487:SF18">
    <property type="entry name" value="EXPRESSED PROTEIN"/>
    <property type="match status" value="1"/>
</dbReference>
<dbReference type="PANTHER" id="PTHR47487">
    <property type="entry name" value="OS06G0651300 PROTEIN-RELATED"/>
    <property type="match status" value="1"/>
</dbReference>
<accession>N1R113</accession>
<evidence type="ECO:0000313" key="1">
    <source>
        <dbReference type="EnsemblPlants" id="EMT15839"/>
    </source>
</evidence>
<organism evidence="1">
    <name type="scientific">Aegilops tauschii</name>
    <name type="common">Tausch's goatgrass</name>
    <name type="synonym">Aegilops squarrosa</name>
    <dbReference type="NCBI Taxonomy" id="37682"/>
    <lineage>
        <taxon>Eukaryota</taxon>
        <taxon>Viridiplantae</taxon>
        <taxon>Streptophyta</taxon>
        <taxon>Embryophyta</taxon>
        <taxon>Tracheophyta</taxon>
        <taxon>Spermatophyta</taxon>
        <taxon>Magnoliopsida</taxon>
        <taxon>Liliopsida</taxon>
        <taxon>Poales</taxon>
        <taxon>Poaceae</taxon>
        <taxon>BOP clade</taxon>
        <taxon>Pooideae</taxon>
        <taxon>Triticodae</taxon>
        <taxon>Triticeae</taxon>
        <taxon>Triticinae</taxon>
        <taxon>Aegilops</taxon>
    </lineage>
</organism>
<dbReference type="AlphaFoldDB" id="N1R113"/>
<protein>
    <submittedName>
        <fullName evidence="1">Uncharacterized protein</fullName>
    </submittedName>
</protein>
<dbReference type="SUPFAM" id="SSF57667">
    <property type="entry name" value="beta-beta-alpha zinc fingers"/>
    <property type="match status" value="1"/>
</dbReference>
<dbReference type="Gene3D" id="3.30.160.60">
    <property type="entry name" value="Classic Zinc Finger"/>
    <property type="match status" value="1"/>
</dbReference>
<dbReference type="GO" id="GO:0003676">
    <property type="term" value="F:nucleic acid binding"/>
    <property type="evidence" value="ECO:0007669"/>
    <property type="project" value="InterPro"/>
</dbReference>
<proteinExistence type="predicted"/>
<reference evidence="1" key="1">
    <citation type="submission" date="2015-06" db="UniProtKB">
        <authorList>
            <consortium name="EnsemblPlants"/>
        </authorList>
    </citation>
    <scope>IDENTIFICATION</scope>
</reference>
<dbReference type="InterPro" id="IPR013087">
    <property type="entry name" value="Znf_C2H2_type"/>
</dbReference>